<comment type="caution">
    <text evidence="4">The sequence shown here is derived from an EMBL/GenBank/DDBJ whole genome shotgun (WGS) entry which is preliminary data.</text>
</comment>
<accession>A0ABP8KR93</accession>
<evidence type="ECO:0000313" key="4">
    <source>
        <dbReference type="EMBL" id="GAA4412753.1"/>
    </source>
</evidence>
<dbReference type="SUPFAM" id="SSF56601">
    <property type="entry name" value="beta-lactamase/transpeptidase-like"/>
    <property type="match status" value="1"/>
</dbReference>
<reference evidence="5" key="1">
    <citation type="journal article" date="2019" name="Int. J. Syst. Evol. Microbiol.">
        <title>The Global Catalogue of Microorganisms (GCM) 10K type strain sequencing project: providing services to taxonomists for standard genome sequencing and annotation.</title>
        <authorList>
            <consortium name="The Broad Institute Genomics Platform"/>
            <consortium name="The Broad Institute Genome Sequencing Center for Infectious Disease"/>
            <person name="Wu L."/>
            <person name="Ma J."/>
        </authorList>
    </citation>
    <scope>NUCLEOTIDE SEQUENCE [LARGE SCALE GENOMIC DNA]</scope>
    <source>
        <strain evidence="5">JCM 17809</strain>
    </source>
</reference>
<keyword evidence="4" id="KW-0645">Protease</keyword>
<evidence type="ECO:0000313" key="5">
    <source>
        <dbReference type="Proteomes" id="UP001500945"/>
    </source>
</evidence>
<proteinExistence type="inferred from homology"/>
<evidence type="ECO:0000256" key="2">
    <source>
        <dbReference type="ARBA" id="ARBA00022801"/>
    </source>
</evidence>
<dbReference type="PANTHER" id="PTHR30023">
    <property type="entry name" value="D-ALANYL-D-ALANINE CARBOXYPEPTIDASE"/>
    <property type="match status" value="1"/>
</dbReference>
<organism evidence="4 5">
    <name type="scientific">Fodinibacter luteus</name>
    <dbReference type="NCBI Taxonomy" id="552064"/>
    <lineage>
        <taxon>Bacteria</taxon>
        <taxon>Bacillati</taxon>
        <taxon>Actinomycetota</taxon>
        <taxon>Actinomycetes</taxon>
        <taxon>Micrococcales</taxon>
        <taxon>Intrasporangiaceae</taxon>
        <taxon>Fodinibacter (ex Wang et al. 2009)</taxon>
    </lineage>
</organism>
<dbReference type="InterPro" id="IPR012338">
    <property type="entry name" value="Beta-lactam/transpept-like"/>
</dbReference>
<gene>
    <name evidence="4" type="primary">dacB</name>
    <name evidence="4" type="ORF">GCM10023168_34910</name>
</gene>
<dbReference type="EMBL" id="BAABGM010000025">
    <property type="protein sequence ID" value="GAA4412753.1"/>
    <property type="molecule type" value="Genomic_DNA"/>
</dbReference>
<dbReference type="PANTHER" id="PTHR30023:SF0">
    <property type="entry name" value="PENICILLIN-SENSITIVE CARBOXYPEPTIDASE A"/>
    <property type="match status" value="1"/>
</dbReference>
<protein>
    <submittedName>
        <fullName evidence="4">D-alanyl-D-alanine carboxypeptidase/D-alanyl-D-alanine-endopeptidase</fullName>
    </submittedName>
</protein>
<dbReference type="Proteomes" id="UP001500945">
    <property type="component" value="Unassembled WGS sequence"/>
</dbReference>
<keyword evidence="4" id="KW-0121">Carboxypeptidase</keyword>
<feature type="signal peptide" evidence="3">
    <location>
        <begin position="1"/>
        <end position="17"/>
    </location>
</feature>
<dbReference type="Gene3D" id="3.40.710.10">
    <property type="entry name" value="DD-peptidase/beta-lactamase superfamily"/>
    <property type="match status" value="2"/>
</dbReference>
<dbReference type="GO" id="GO:0004180">
    <property type="term" value="F:carboxypeptidase activity"/>
    <property type="evidence" value="ECO:0007669"/>
    <property type="project" value="UniProtKB-KW"/>
</dbReference>
<evidence type="ECO:0000256" key="1">
    <source>
        <dbReference type="ARBA" id="ARBA00006096"/>
    </source>
</evidence>
<evidence type="ECO:0000256" key="3">
    <source>
        <dbReference type="SAM" id="SignalP"/>
    </source>
</evidence>
<keyword evidence="3" id="KW-0732">Signal</keyword>
<name>A0ABP8KR93_9MICO</name>
<keyword evidence="2" id="KW-0378">Hydrolase</keyword>
<comment type="similarity">
    <text evidence="1">Belongs to the peptidase S13 family.</text>
</comment>
<keyword evidence="5" id="KW-1185">Reference proteome</keyword>
<dbReference type="InterPro" id="IPR000667">
    <property type="entry name" value="Peptidase_S13"/>
</dbReference>
<sequence>MLASAGVLLAVSTYAAADVLDAAPGILTLDRPVPVPTPTVSGSPAPVVLPEPAVVDPVLADTGSDAPVPTAAGLERALTAASGDPALDGGVGISVRDGITGEELWALDADRPRVPASTAKLLAALAVVDGVDLGATMATRVVAPAGSTDLVLVASGDTLLAPGTGDPDAVAGRAGLADLAAEVADALAPSGARTATLRLDLSWAPGPRYPSTWNPNDVRDGFTQAVVMTGLATQLPAAGRPSPRFPEREVARVFAEALSDRGIRATLAPERTWTEPAPAGALELGSVESATYADVLDLALDRSENALTENLVRQAAATAGRPTTGQGDNADFIVERLTAHDVPTEGLVLKDASGLSPDQAASAATLSGVLRLAAVEASGQLPELRGVLAGLPVGGLSGTLRRRFTADATQDVAGVPRAKTGTLRAGSALAGTTVSADGRPLTYVVLVDEFPETFGGTQRARAALDRIVAALTRCGCR</sequence>
<dbReference type="Pfam" id="PF02113">
    <property type="entry name" value="Peptidase_S13"/>
    <property type="match status" value="2"/>
</dbReference>
<dbReference type="PRINTS" id="PR00922">
    <property type="entry name" value="DADACBPTASE3"/>
</dbReference>
<feature type="chain" id="PRO_5045042506" evidence="3">
    <location>
        <begin position="18"/>
        <end position="477"/>
    </location>
</feature>